<evidence type="ECO:0000313" key="2">
    <source>
        <dbReference type="Proteomes" id="UP001241377"/>
    </source>
</evidence>
<keyword evidence="2" id="KW-1185">Reference proteome</keyword>
<accession>A0ACC2VK68</accession>
<dbReference type="Proteomes" id="UP001241377">
    <property type="component" value="Unassembled WGS sequence"/>
</dbReference>
<sequence length="179" mass="17412">MHIKLSVALVASLLAVTTATPLVKRNNSGAGGGDHGGGAGNNGSSYNPGGGDHGGGAGNNGSSYNPGGGAGYGGSCWLPGGGDNSGSAGCNVSTIRPADDLNICIGVAKPGEGNVVITTNCLFGANQWNIVPGENEGVQLVTPTGSSGPFCLDAGSDFTSGNQNYVQISTCCPGSPQQK</sequence>
<protein>
    <submittedName>
        <fullName evidence="1">Uncharacterized protein</fullName>
    </submittedName>
</protein>
<dbReference type="EMBL" id="JASBWR010000072">
    <property type="protein sequence ID" value="KAJ9098942.1"/>
    <property type="molecule type" value="Genomic_DNA"/>
</dbReference>
<proteinExistence type="predicted"/>
<comment type="caution">
    <text evidence="1">The sequence shown here is derived from an EMBL/GenBank/DDBJ whole genome shotgun (WGS) entry which is preliminary data.</text>
</comment>
<evidence type="ECO:0000313" key="1">
    <source>
        <dbReference type="EMBL" id="KAJ9098942.1"/>
    </source>
</evidence>
<name>A0ACC2VK68_9TREE</name>
<gene>
    <name evidence="1" type="ORF">QFC19_006166</name>
</gene>
<reference evidence="1" key="1">
    <citation type="submission" date="2023-04" db="EMBL/GenBank/DDBJ databases">
        <title>Draft Genome sequencing of Naganishia species isolated from polar environments using Oxford Nanopore Technology.</title>
        <authorList>
            <person name="Leo P."/>
            <person name="Venkateswaran K."/>
        </authorList>
    </citation>
    <scope>NUCLEOTIDE SEQUENCE</scope>
    <source>
        <strain evidence="1">MNA-CCFEE 5261</strain>
    </source>
</reference>
<organism evidence="1 2">
    <name type="scientific">Naganishia cerealis</name>
    <dbReference type="NCBI Taxonomy" id="610337"/>
    <lineage>
        <taxon>Eukaryota</taxon>
        <taxon>Fungi</taxon>
        <taxon>Dikarya</taxon>
        <taxon>Basidiomycota</taxon>
        <taxon>Agaricomycotina</taxon>
        <taxon>Tremellomycetes</taxon>
        <taxon>Filobasidiales</taxon>
        <taxon>Filobasidiaceae</taxon>
        <taxon>Naganishia</taxon>
    </lineage>
</organism>